<sequence>MFKVLVSDPLSEWGLQKLIEAQDVQVDQKIGLSEQELIETISEYDALLVRSQTEVTAAVIEAATRLKAIGRAGVGVDNIDLPAATQKGIIVLNAPDGNTISTAEHSFAMMIALARRIPHAYFSMMQSEWDRKSFIGVELNQKVLGIIGLGRIGAEIAKRAKAFNMQVVAYDPFLTEERAKNLGVQAATIDELVRQSDFITVHTPLTKETRHLISSREFELMKQGARIINCARGGIIDERALLEALQMEKVAGAALDVFEVEPPINNPLLDHPHVIVTPHLGASTIEAQENVAFAVSEEILHVLRNEPFKNAVNLPSIPLNIREKLEPYFNLSESLGKFVAQTASGGLQEARVTYSGELTEFDTSSLSRSVLKGILSHHLGAGVNYVNAPHLAKSRGISFTEQKSPANRGFTNLITVTLKTNQDENRIAGTMINGYGSRIVKLDEYRIDIQPKGHLILIHHHDRPGAIGNVGALLGNNDINIATMQVGRRNVGGRAIMVLEIDRQVSAQVLDQLNDLSEIISVREIDLTQ</sequence>
<evidence type="ECO:0000256" key="2">
    <source>
        <dbReference type="ARBA" id="ARBA00005216"/>
    </source>
</evidence>
<dbReference type="PANTHER" id="PTHR42789">
    <property type="entry name" value="D-ISOMER SPECIFIC 2-HYDROXYACID DEHYDROGENASE FAMILY PROTEIN (AFU_ORTHOLOGUE AFUA_6G10090)"/>
    <property type="match status" value="1"/>
</dbReference>
<dbReference type="InterPro" id="IPR045626">
    <property type="entry name" value="PGDH_ASB_dom"/>
</dbReference>
<dbReference type="SUPFAM" id="SSF51735">
    <property type="entry name" value="NAD(P)-binding Rossmann-fold domains"/>
    <property type="match status" value="1"/>
</dbReference>
<gene>
    <name evidence="13" type="ORF">BEP19_01640</name>
</gene>
<comment type="similarity">
    <text evidence="3 11">Belongs to the D-isomer specific 2-hydroxyacid dehydrogenase family.</text>
</comment>
<dbReference type="Pfam" id="PF19304">
    <property type="entry name" value="PGDH_inter"/>
    <property type="match status" value="1"/>
</dbReference>
<comment type="caution">
    <text evidence="13">The sequence shown here is derived from an EMBL/GenBank/DDBJ whole genome shotgun (WGS) entry which is preliminary data.</text>
</comment>
<dbReference type="InterPro" id="IPR006139">
    <property type="entry name" value="D-isomer_2_OHA_DH_cat_dom"/>
</dbReference>
<dbReference type="InterPro" id="IPR006236">
    <property type="entry name" value="PGDH"/>
</dbReference>
<dbReference type="GO" id="GO:0006564">
    <property type="term" value="P:L-serine biosynthetic process"/>
    <property type="evidence" value="ECO:0007669"/>
    <property type="project" value="UniProtKB-UniRule"/>
</dbReference>
<keyword evidence="6 11" id="KW-0560">Oxidoreductase</keyword>
<keyword evidence="8 11" id="KW-0718">Serine biosynthesis</keyword>
<dbReference type="InterPro" id="IPR006140">
    <property type="entry name" value="D-isomer_DH_NAD-bd"/>
</dbReference>
<dbReference type="FunFam" id="3.30.1330.90:FF:000003">
    <property type="entry name" value="D-3-phosphoglycerate dehydrogenase"/>
    <property type="match status" value="1"/>
</dbReference>
<evidence type="ECO:0000256" key="5">
    <source>
        <dbReference type="ARBA" id="ARBA00022605"/>
    </source>
</evidence>
<keyword evidence="14" id="KW-1185">Reference proteome</keyword>
<dbReference type="AlphaFoldDB" id="A0A419SN81"/>
<dbReference type="PROSITE" id="PS51671">
    <property type="entry name" value="ACT"/>
    <property type="match status" value="1"/>
</dbReference>
<dbReference type="InterPro" id="IPR029753">
    <property type="entry name" value="D-isomer_DH_CS"/>
</dbReference>
<dbReference type="Pfam" id="PF00389">
    <property type="entry name" value="2-Hacid_dh"/>
    <property type="match status" value="1"/>
</dbReference>
<dbReference type="Gene3D" id="3.30.1330.90">
    <property type="entry name" value="D-3-phosphoglycerate dehydrogenase, domain 3"/>
    <property type="match status" value="1"/>
</dbReference>
<dbReference type="InterPro" id="IPR036291">
    <property type="entry name" value="NAD(P)-bd_dom_sf"/>
</dbReference>
<dbReference type="EMBL" id="MCHY01000006">
    <property type="protein sequence ID" value="RKD25671.1"/>
    <property type="molecule type" value="Genomic_DNA"/>
</dbReference>
<evidence type="ECO:0000256" key="11">
    <source>
        <dbReference type="RuleBase" id="RU363003"/>
    </source>
</evidence>
<dbReference type="SUPFAM" id="SSF52283">
    <property type="entry name" value="Formate/glycerate dehydrogenase catalytic domain-like"/>
    <property type="match status" value="1"/>
</dbReference>
<evidence type="ECO:0000256" key="10">
    <source>
        <dbReference type="ARBA" id="ARBA00048731"/>
    </source>
</evidence>
<evidence type="ECO:0000256" key="1">
    <source>
        <dbReference type="ARBA" id="ARBA00003800"/>
    </source>
</evidence>
<dbReference type="UniPathway" id="UPA00135">
    <property type="reaction ID" value="UER00196"/>
</dbReference>
<evidence type="ECO:0000313" key="14">
    <source>
        <dbReference type="Proteomes" id="UP000284219"/>
    </source>
</evidence>
<dbReference type="Gene3D" id="3.40.50.720">
    <property type="entry name" value="NAD(P)-binding Rossmann-like Domain"/>
    <property type="match status" value="2"/>
</dbReference>
<dbReference type="CDD" id="cd04902">
    <property type="entry name" value="ACT_3PGDH-xct"/>
    <property type="match status" value="1"/>
</dbReference>
<dbReference type="NCBIfam" id="TIGR01327">
    <property type="entry name" value="PGDH"/>
    <property type="match status" value="1"/>
</dbReference>
<accession>A0A419SN81</accession>
<dbReference type="Pfam" id="PF01842">
    <property type="entry name" value="ACT"/>
    <property type="match status" value="1"/>
</dbReference>
<dbReference type="PROSITE" id="PS00671">
    <property type="entry name" value="D_2_HYDROXYACID_DH_3"/>
    <property type="match status" value="1"/>
</dbReference>
<dbReference type="InterPro" id="IPR045865">
    <property type="entry name" value="ACT-like_dom_sf"/>
</dbReference>
<dbReference type="SUPFAM" id="SSF55021">
    <property type="entry name" value="ACT-like"/>
    <property type="match status" value="1"/>
</dbReference>
<evidence type="ECO:0000256" key="4">
    <source>
        <dbReference type="ARBA" id="ARBA00021582"/>
    </source>
</evidence>
<dbReference type="PANTHER" id="PTHR42789:SF1">
    <property type="entry name" value="D-ISOMER SPECIFIC 2-HYDROXYACID DEHYDROGENASE FAMILY PROTEIN (AFU_ORTHOLOGUE AFUA_6G10090)"/>
    <property type="match status" value="1"/>
</dbReference>
<dbReference type="PROSITE" id="PS00065">
    <property type="entry name" value="D_2_HYDROXYACID_DH_1"/>
    <property type="match status" value="1"/>
</dbReference>
<dbReference type="SUPFAM" id="SSF143548">
    <property type="entry name" value="Serine metabolism enzymes domain"/>
    <property type="match status" value="1"/>
</dbReference>
<dbReference type="GO" id="GO:0051287">
    <property type="term" value="F:NAD binding"/>
    <property type="evidence" value="ECO:0007669"/>
    <property type="project" value="UniProtKB-UniRule"/>
</dbReference>
<dbReference type="PROSITE" id="PS00670">
    <property type="entry name" value="D_2_HYDROXYACID_DH_2"/>
    <property type="match status" value="1"/>
</dbReference>
<evidence type="ECO:0000256" key="3">
    <source>
        <dbReference type="ARBA" id="ARBA00005854"/>
    </source>
</evidence>
<evidence type="ECO:0000259" key="12">
    <source>
        <dbReference type="PROSITE" id="PS51671"/>
    </source>
</evidence>
<keyword evidence="5 11" id="KW-0028">Amino-acid biosynthesis</keyword>
<dbReference type="FunFam" id="3.30.70.260:FF:000008">
    <property type="entry name" value="D-3-phosphoglycerate dehydrogenase, chloroplastic"/>
    <property type="match status" value="1"/>
</dbReference>
<dbReference type="InterPro" id="IPR029009">
    <property type="entry name" value="ASB_dom_sf"/>
</dbReference>
<dbReference type="GO" id="GO:0004617">
    <property type="term" value="F:phosphoglycerate dehydrogenase activity"/>
    <property type="evidence" value="ECO:0007669"/>
    <property type="project" value="UniProtKB-UniRule"/>
</dbReference>
<dbReference type="FunFam" id="3.40.50.720:FF:000021">
    <property type="entry name" value="D-3-phosphoglycerate dehydrogenase"/>
    <property type="match status" value="1"/>
</dbReference>
<evidence type="ECO:0000256" key="9">
    <source>
        <dbReference type="ARBA" id="ARBA00048126"/>
    </source>
</evidence>
<comment type="function">
    <text evidence="1">Catalyzes the reversible oxidation of 3-phospho-D-glycerate to 3-phosphonooxypyruvate, the first step of the phosphorylated L-serine biosynthesis pathway. Also catalyzes the reversible oxidation of 2-hydroxyglutarate to 2-oxoglutarate.</text>
</comment>
<comment type="catalytic activity">
    <reaction evidence="9">
        <text>(R)-2-hydroxyglutarate + NAD(+) = 2-oxoglutarate + NADH + H(+)</text>
        <dbReference type="Rhea" id="RHEA:49612"/>
        <dbReference type="ChEBI" id="CHEBI:15378"/>
        <dbReference type="ChEBI" id="CHEBI:15801"/>
        <dbReference type="ChEBI" id="CHEBI:16810"/>
        <dbReference type="ChEBI" id="CHEBI:57540"/>
        <dbReference type="ChEBI" id="CHEBI:57945"/>
        <dbReference type="EC" id="1.1.1.399"/>
    </reaction>
</comment>
<feature type="domain" description="ACT" evidence="12">
    <location>
        <begin position="455"/>
        <end position="527"/>
    </location>
</feature>
<dbReference type="Proteomes" id="UP000284219">
    <property type="component" value="Unassembled WGS sequence"/>
</dbReference>
<comment type="pathway">
    <text evidence="2 11">Amino-acid biosynthesis; L-serine biosynthesis; L-serine from 3-phospho-D-glycerate: step 1/3.</text>
</comment>
<organism evidence="13 14">
    <name type="scientific">Ammoniphilus oxalaticus</name>
    <dbReference type="NCBI Taxonomy" id="66863"/>
    <lineage>
        <taxon>Bacteria</taxon>
        <taxon>Bacillati</taxon>
        <taxon>Bacillota</taxon>
        <taxon>Bacilli</taxon>
        <taxon>Bacillales</taxon>
        <taxon>Paenibacillaceae</taxon>
        <taxon>Aneurinibacillus group</taxon>
        <taxon>Ammoniphilus</taxon>
    </lineage>
</organism>
<dbReference type="Pfam" id="PF02826">
    <property type="entry name" value="2-Hacid_dh_C"/>
    <property type="match status" value="1"/>
</dbReference>
<evidence type="ECO:0000256" key="8">
    <source>
        <dbReference type="ARBA" id="ARBA00023299"/>
    </source>
</evidence>
<dbReference type="RefSeq" id="WP_120188342.1">
    <property type="nucleotide sequence ID" value="NZ_MCHY01000006.1"/>
</dbReference>
<reference evidence="13 14" key="1">
    <citation type="submission" date="2016-08" db="EMBL/GenBank/DDBJ databases">
        <title>Novel Firmicute Genomes.</title>
        <authorList>
            <person name="Poppleton D.I."/>
            <person name="Gribaldo S."/>
        </authorList>
    </citation>
    <scope>NUCLEOTIDE SEQUENCE [LARGE SCALE GENOMIC DNA]</scope>
    <source>
        <strain evidence="13 14">RAOx-1</strain>
    </source>
</reference>
<proteinExistence type="inferred from homology"/>
<protein>
    <recommendedName>
        <fullName evidence="4 11">D-3-phosphoglycerate dehydrogenase</fullName>
        <ecNumber evidence="11">1.1.1.95</ecNumber>
    </recommendedName>
</protein>
<comment type="catalytic activity">
    <reaction evidence="10 11">
        <text>(2R)-3-phosphoglycerate + NAD(+) = 3-phosphooxypyruvate + NADH + H(+)</text>
        <dbReference type="Rhea" id="RHEA:12641"/>
        <dbReference type="ChEBI" id="CHEBI:15378"/>
        <dbReference type="ChEBI" id="CHEBI:18110"/>
        <dbReference type="ChEBI" id="CHEBI:57540"/>
        <dbReference type="ChEBI" id="CHEBI:57945"/>
        <dbReference type="ChEBI" id="CHEBI:58272"/>
        <dbReference type="EC" id="1.1.1.95"/>
    </reaction>
</comment>
<dbReference type="CDD" id="cd12173">
    <property type="entry name" value="PGDH_4"/>
    <property type="match status" value="1"/>
</dbReference>
<dbReference type="EC" id="1.1.1.95" evidence="11"/>
<evidence type="ECO:0000256" key="6">
    <source>
        <dbReference type="ARBA" id="ARBA00023002"/>
    </source>
</evidence>
<evidence type="ECO:0000256" key="7">
    <source>
        <dbReference type="ARBA" id="ARBA00023027"/>
    </source>
</evidence>
<keyword evidence="7 11" id="KW-0520">NAD</keyword>
<evidence type="ECO:0000313" key="13">
    <source>
        <dbReference type="EMBL" id="RKD25671.1"/>
    </source>
</evidence>
<dbReference type="InterPro" id="IPR050857">
    <property type="entry name" value="D-2-hydroxyacid_DH"/>
</dbReference>
<dbReference type="InterPro" id="IPR029752">
    <property type="entry name" value="D-isomer_DH_CS1"/>
</dbReference>
<dbReference type="OrthoDB" id="9805416at2"/>
<dbReference type="Gene3D" id="3.30.70.260">
    <property type="match status" value="1"/>
</dbReference>
<name>A0A419SN81_9BACL</name>
<dbReference type="InterPro" id="IPR002912">
    <property type="entry name" value="ACT_dom"/>
</dbReference>